<name>A0AAE8SWE0_9PEZI</name>
<keyword evidence="2" id="KW-1185">Reference proteome</keyword>
<evidence type="ECO:0000313" key="2">
    <source>
        <dbReference type="Proteomes" id="UP001187682"/>
    </source>
</evidence>
<proteinExistence type="predicted"/>
<comment type="caution">
    <text evidence="1">The sequence shown here is derived from an EMBL/GenBank/DDBJ whole genome shotgun (WGS) entry which is preliminary data.</text>
</comment>
<dbReference type="AlphaFoldDB" id="A0AAE8SWE0"/>
<protein>
    <submittedName>
        <fullName evidence="1">Uncharacterized protein</fullName>
    </submittedName>
</protein>
<gene>
    <name evidence="1" type="ORF">DNG_05590</name>
</gene>
<evidence type="ECO:0000313" key="1">
    <source>
        <dbReference type="EMBL" id="SPO02912.1"/>
    </source>
</evidence>
<sequence>MCIYVLTVPLCGHSPALLFGPSCPAVFSELGRINEPAAWEPPGLYRLPFRLPDGCLPHRENIAVVRSADFCAGCRDEFGQGGYACERGAAQGGETLLGRWPGMGRDVYDEPGRSGIGWRM</sequence>
<accession>A0AAE8SWE0</accession>
<organism evidence="1 2">
    <name type="scientific">Cephalotrichum gorgonifer</name>
    <dbReference type="NCBI Taxonomy" id="2041049"/>
    <lineage>
        <taxon>Eukaryota</taxon>
        <taxon>Fungi</taxon>
        <taxon>Dikarya</taxon>
        <taxon>Ascomycota</taxon>
        <taxon>Pezizomycotina</taxon>
        <taxon>Sordariomycetes</taxon>
        <taxon>Hypocreomycetidae</taxon>
        <taxon>Microascales</taxon>
        <taxon>Microascaceae</taxon>
        <taxon>Cephalotrichum</taxon>
    </lineage>
</organism>
<reference evidence="1" key="1">
    <citation type="submission" date="2018-03" db="EMBL/GenBank/DDBJ databases">
        <authorList>
            <person name="Guldener U."/>
        </authorList>
    </citation>
    <scope>NUCLEOTIDE SEQUENCE</scope>
</reference>
<dbReference type="Proteomes" id="UP001187682">
    <property type="component" value="Unassembled WGS sequence"/>
</dbReference>
<dbReference type="EMBL" id="ONZQ02000007">
    <property type="protein sequence ID" value="SPO02912.1"/>
    <property type="molecule type" value="Genomic_DNA"/>
</dbReference>